<dbReference type="Proteomes" id="UP000050761">
    <property type="component" value="Unassembled WGS sequence"/>
</dbReference>
<reference evidence="3" key="2">
    <citation type="submission" date="2019-09" db="UniProtKB">
        <authorList>
            <consortium name="WormBaseParasite"/>
        </authorList>
    </citation>
    <scope>IDENTIFICATION</scope>
</reference>
<evidence type="ECO:0000313" key="3">
    <source>
        <dbReference type="WBParaSite" id="HPBE_0002100101-mRNA-1"/>
    </source>
</evidence>
<dbReference type="EMBL" id="UZAH01032610">
    <property type="protein sequence ID" value="VDP22857.1"/>
    <property type="molecule type" value="Genomic_DNA"/>
</dbReference>
<dbReference type="AlphaFoldDB" id="A0A183GF49"/>
<gene>
    <name evidence="1" type="ORF">HPBE_LOCUS21000</name>
</gene>
<evidence type="ECO:0000313" key="1">
    <source>
        <dbReference type="EMBL" id="VDP22857.1"/>
    </source>
</evidence>
<keyword evidence="2" id="KW-1185">Reference proteome</keyword>
<protein>
    <submittedName>
        <fullName evidence="3">Ovule protein</fullName>
    </submittedName>
</protein>
<name>A0A183GF49_HELPZ</name>
<organism evidence="2 3">
    <name type="scientific">Heligmosomoides polygyrus</name>
    <name type="common">Parasitic roundworm</name>
    <dbReference type="NCBI Taxonomy" id="6339"/>
    <lineage>
        <taxon>Eukaryota</taxon>
        <taxon>Metazoa</taxon>
        <taxon>Ecdysozoa</taxon>
        <taxon>Nematoda</taxon>
        <taxon>Chromadorea</taxon>
        <taxon>Rhabditida</taxon>
        <taxon>Rhabditina</taxon>
        <taxon>Rhabditomorpha</taxon>
        <taxon>Strongyloidea</taxon>
        <taxon>Heligmosomidae</taxon>
        <taxon>Heligmosomoides</taxon>
    </lineage>
</organism>
<reference evidence="1 2" key="1">
    <citation type="submission" date="2018-11" db="EMBL/GenBank/DDBJ databases">
        <authorList>
            <consortium name="Pathogen Informatics"/>
        </authorList>
    </citation>
    <scope>NUCLEOTIDE SEQUENCE [LARGE SCALE GENOMIC DNA]</scope>
</reference>
<accession>A0A183GF49</accession>
<dbReference type="WBParaSite" id="HPBE_0002100101-mRNA-1">
    <property type="protein sequence ID" value="HPBE_0002100101-mRNA-1"/>
    <property type="gene ID" value="HPBE_0002100101"/>
</dbReference>
<proteinExistence type="predicted"/>
<accession>A0A3P8B6F9</accession>
<evidence type="ECO:0000313" key="2">
    <source>
        <dbReference type="Proteomes" id="UP000050761"/>
    </source>
</evidence>
<sequence>MPQDILETQVNPASSFHHERISCGDEVAPSVQKAQLLEEQDVCNDTIAADRSFDAFSREVMHGLRSLGGNLEMDLDVGAMNGESVDYECGKGHFGEKSGDISKGVDVMTASIVKRSEDAPYANESELNEGDNIHHFNEHQSPVVEEECTTTVLSSKCEVSVSIQPSRSNVMRFEPPSKDFIQSAVGNSNTDGIQSGNVTMLTTHEDAEMEEILGLSSITDSRTFTEACESVKGSLRKRARTGSSCRAYLKSTETYKREVR</sequence>